<feature type="domain" description="LamG-like jellyroll fold" evidence="4">
    <location>
        <begin position="1709"/>
        <end position="1839"/>
    </location>
</feature>
<feature type="domain" description="LamG-like jellyroll fold" evidence="4">
    <location>
        <begin position="1494"/>
        <end position="1627"/>
    </location>
</feature>
<dbReference type="GO" id="GO:0005615">
    <property type="term" value="C:extracellular space"/>
    <property type="evidence" value="ECO:0007669"/>
    <property type="project" value="TreeGrafter"/>
</dbReference>
<feature type="compositionally biased region" description="Low complexity" evidence="3">
    <location>
        <begin position="2505"/>
        <end position="2514"/>
    </location>
</feature>
<evidence type="ECO:0000256" key="1">
    <source>
        <dbReference type="ARBA" id="ARBA00022729"/>
    </source>
</evidence>
<feature type="region of interest" description="Disordered" evidence="3">
    <location>
        <begin position="2463"/>
        <end position="2531"/>
    </location>
</feature>
<evidence type="ECO:0000256" key="2">
    <source>
        <dbReference type="ARBA" id="ARBA00023157"/>
    </source>
</evidence>
<dbReference type="Pfam" id="PF13385">
    <property type="entry name" value="Laminin_G_3"/>
    <property type="match status" value="5"/>
</dbReference>
<dbReference type="Proteomes" id="UP001328733">
    <property type="component" value="Unassembled WGS sequence"/>
</dbReference>
<dbReference type="RefSeq" id="WP_332867789.1">
    <property type="nucleotide sequence ID" value="NZ_JBAFSM010000090.1"/>
</dbReference>
<evidence type="ECO:0000259" key="4">
    <source>
        <dbReference type="SMART" id="SM00560"/>
    </source>
</evidence>
<dbReference type="GO" id="GO:0004222">
    <property type="term" value="F:metalloendopeptidase activity"/>
    <property type="evidence" value="ECO:0007669"/>
    <property type="project" value="TreeGrafter"/>
</dbReference>
<comment type="caution">
    <text evidence="5">The sequence shown here is derived from an EMBL/GenBank/DDBJ whole genome shotgun (WGS) entry which is preliminary data.</text>
</comment>
<feature type="domain" description="LamG-like jellyroll fold" evidence="4">
    <location>
        <begin position="1947"/>
        <end position="2082"/>
    </location>
</feature>
<protein>
    <submittedName>
        <fullName evidence="5">LamG-like jellyroll fold domain-containing protein</fullName>
    </submittedName>
</protein>
<evidence type="ECO:0000313" key="5">
    <source>
        <dbReference type="EMBL" id="MEG3440322.1"/>
    </source>
</evidence>
<dbReference type="SMART" id="SM00560">
    <property type="entry name" value="LamGL"/>
    <property type="match status" value="4"/>
</dbReference>
<dbReference type="InterPro" id="IPR043543">
    <property type="entry name" value="PAPPA/PAPPA2"/>
</dbReference>
<dbReference type="PANTHER" id="PTHR46130:SF3">
    <property type="entry name" value="CHROMOSOME UNDETERMINED SCAFFOLD_33, WHOLE GENOME SHOTGUN SEQUENCE"/>
    <property type="match status" value="1"/>
</dbReference>
<gene>
    <name evidence="5" type="ORF">V0288_24555</name>
</gene>
<dbReference type="GO" id="GO:0006508">
    <property type="term" value="P:proteolysis"/>
    <property type="evidence" value="ECO:0007669"/>
    <property type="project" value="TreeGrafter"/>
</dbReference>
<dbReference type="EMBL" id="JBAFSM010000090">
    <property type="protein sequence ID" value="MEG3440322.1"/>
    <property type="molecule type" value="Genomic_DNA"/>
</dbReference>
<accession>A0AAW9QZJ4</accession>
<organism evidence="5 6">
    <name type="scientific">Pannus brasiliensis CCIBt3594</name>
    <dbReference type="NCBI Taxonomy" id="1427578"/>
    <lineage>
        <taxon>Bacteria</taxon>
        <taxon>Bacillati</taxon>
        <taxon>Cyanobacteriota</taxon>
        <taxon>Cyanophyceae</taxon>
        <taxon>Oscillatoriophycideae</taxon>
        <taxon>Chroococcales</taxon>
        <taxon>Microcystaceae</taxon>
        <taxon>Pannus</taxon>
    </lineage>
</organism>
<feature type="compositionally biased region" description="Basic and acidic residues" evidence="3">
    <location>
        <begin position="2515"/>
        <end position="2531"/>
    </location>
</feature>
<name>A0AAW9QZJ4_9CHRO</name>
<keyword evidence="2" id="KW-1015">Disulfide bond</keyword>
<feature type="domain" description="LamG-like jellyroll fold" evidence="4">
    <location>
        <begin position="560"/>
        <end position="694"/>
    </location>
</feature>
<proteinExistence type="predicted"/>
<dbReference type="SUPFAM" id="SSF49899">
    <property type="entry name" value="Concanavalin A-like lectins/glucanases"/>
    <property type="match status" value="5"/>
</dbReference>
<evidence type="ECO:0000256" key="3">
    <source>
        <dbReference type="SAM" id="MobiDB-lite"/>
    </source>
</evidence>
<dbReference type="GO" id="GO:0007166">
    <property type="term" value="P:cell surface receptor signaling pathway"/>
    <property type="evidence" value="ECO:0007669"/>
    <property type="project" value="TreeGrafter"/>
</dbReference>
<dbReference type="InterPro" id="IPR013320">
    <property type="entry name" value="ConA-like_dom_sf"/>
</dbReference>
<keyword evidence="6" id="KW-1185">Reference proteome</keyword>
<dbReference type="PANTHER" id="PTHR46130">
    <property type="entry name" value="LAMGL DOMAIN-CONTAINING PROTEIN"/>
    <property type="match status" value="1"/>
</dbReference>
<sequence>MVLLRNLSASSIKYLNSVTHEGKVVVFATDVNGKIWYTIKQDGFEDSYLNTPAAERTGWENWQELAFPDEAEDLSVINREKLEFTDRENPDRFVIRSLYKTGDRSAVAPVQAISALDHVYVFRQSKSNTLLVDRFVLDAMTNKLIRKYEVRFKRSRQKYTPTKNMTKGSGGLSNVDTLDFRDTNNNFFYEPTTELSLVNNLQNGWFSVVSVPTIENDVYRWHIFAYNRDTRKVELTTLRASEEGLFEVRDYNFFEQDKESPELRKIPGVIKRTLDTGGLKIINGLSATKYDIQQEQETQSGDKQLLRMETRLMLVVATDKGAVSLSFHIAKDGLLAEADSKGISENRQKTIRARIQELLLPITVLDEVKAFADLTPPPHGKIVGLEEGTKGDGVEDLVTIVSDHSVGLDSGDLVTIDGNEDYQGFYRPKVVDKDRFEVELPRKLEHLGSWDKQEAEGDEGGFVFDGMITAYKVTPEGKLQVTCKDHGIEDGDEVHIIGTDSYNHTYPIRKIDDTHFAIEKKWPAGEVLDMRVLGRKRRGIVFDGVDDYIELPEMRYSFFGGMTVEAWVWYDGFQPSSRIIDFSDGSIENSLVLGNRDSSNDLTLTVYVGASPYTLAAKGVLETGQWIHLAATIDASGNAKLYKNGVEIQAGQMEKPPTVKRGKNYLARSSTANNGYFQGKISDLRLWTTARTGEEIKNSMYLQLTGQETYLVGYWRLSGIADRTVPDFGVHVNDGQVYGDPYVSATLLKRALNNGTKAVKYSNPELVAVSRRTVYEESFEFKVNPANAVSFDASGNVVDGQGKPIFTFAYWGKLSRSAEDKIVIKIKDKARTFEDLGNGWYRAACRVTIPDGVSMLRCFEIAKVSGDWESLEIRKHRIASVSNSITEASYTQNLSNLKSLADNQATLSAKLRQISPKEQQLIVAFKERQDLLKMIASLEMPNDLAIQQKQAEIANQQAQVNSAAGNTNYWREESNYSRQQAIFYDSSGLQGRTASYGLGQYSGSPFYVLGSVRVEPGLKAILKIYSMGGNNSEMTITRDDGVLFSRLMGPLPGFMQVTGIEIQTKNGNRDPNAIQAAFNDAQTKESQQRNLLNKLQGELDNLRASEASRVEQLRKCKERLPQVNTLITQLETELNTLHSDLLSGVQKNRTTPQVMPEISEDERGLVINGALLDFVQPASRIDTLETCEGNVQLSYFDSDGRMRQTNFDATADSRNAAFEQWIPDSLRACLNFAGKDSRVTLTYPIALPENWTIETWFVYPLPETPDWNTLARGKVNHFVLVKNGKQLGFFCADPNGILGESFYPIDFDMQTLSAGWHHLAAVAREDTQVFYIDGKKVGDTKSKALADAPKDSQRAKDLKAAKIKLTGDVLTFGGFTYAGNGQPFGKLAELRFWGVALNDDEIAMNSKTVLSGNEPGLLAYYPLDEATGDTVRNGTGFANDGKVSNLSDRAVSNSLASAPASSSESIGLPVNKVLKFDGVNDAIRVPDHANLQITAYTVEVWIKPKPPSQEWTGIIGKPGRNFNIWLHNNGFIHHRFHTPSSTGDGIPNTPNGSVRWDEWNHIAITNDGKIARTYINGSLAAEGFVSSGLIVDKTPLYIACNLDSGQSHYFNGSMTEARIWKVARSQAEIQADMNKRLIGKEGNLAAYYPLVEGINQQVVDLVTNNPGTLVEAVSVEDRALPIGLPVNQVLKFDGVNDSIKTELKNLSGNEITVEYWFKGKTLQSVVRQQQGNNYLISGWQPSRPLHILSWDGSTSAGLPVGDAATDGNWHHVAVTWKRNTPNGFVSYLDGVVVGQRNSADAAIPATNESVFIGSYLGVSEFTEGQLAEVRIWNKARSATEIRANMNTRLTGKEANLIVCYPLDSVQTEGFTRKVLDLSGNYPGTVFEAILVENRALPLVPPPPPPPILPTSWVSCTAPIGHPVWKTLKFDGVNDHVRLPEMSADFSGGFTVEAWVWYDSFKNCSRIIDLGNDAGSDNILLANSGTSGRLSFNIYRGSTAQETITPNAVLEIGRWIHLAATIDGAGNVKLYKNGQEIHSAKVQPPNSLKRTKNYIARSNWSADSYFNGRLSEIRLWNKARSGAEIQADLNTRLSGKEANLIACYPLDRIQVDGPTSKVLDLVGNYPGTVTEALLVDDNTLPIAHDALISAEYSTVTIDPVTGAKVGLMRRFLAYPASDSAELLADKRVEALELKWIGNAQYAPTLLGYIEGSPPIPSENLTVQDDYNGATSVELVTSEDVSYSWNRSQESGLGSTLEAGLGAGGSTSILTAPLGVGTAIDIEIKAKAKMNFDFNYQFTNATNITSSSSLSVTDKLELRGTPEETPHFPHLGNRFIPKNIGYALVVSALADVFITRLARSGKMIGYQVQPVEGIPPDVNTITFLMNPAYTMNGSLDGLTGTSPTSTRFFRQVSEMRAQYGSLYPASYYRLKEAYNLKQAIENEDKRREAYFANFDVRTVDEASLDRGIDSGDAPGSINLQREEDKPGATADDKAAAQNQRVEEANKQAEASAGQGSEEAKKKQAEIQSKIGDREKQAHATVAFAGWQKRMEALQIKAGKRNIVNTYVWDADGGLRTEQQSFANTVEHTIGGSFSMNAAMGIDLDVEAFGIAVNLTAQATVNLTQTMTKTLASSKGFQLNVDLNGVECKGITNYKDLPVMPGEKVDRYRFMSFYLEGSTNNFADFFNYVVDPEWLASNDEEARALRQTQAGKPNKAWRILHRVTYVERPALMGFGRDVRPVESETLDRATSEVVQYFEQLDRKQRLLEAKMDEILTLLKRK</sequence>
<feature type="compositionally biased region" description="Basic and acidic residues" evidence="3">
    <location>
        <begin position="2478"/>
        <end position="2504"/>
    </location>
</feature>
<dbReference type="InterPro" id="IPR006558">
    <property type="entry name" value="LamG-like"/>
</dbReference>
<evidence type="ECO:0000313" key="6">
    <source>
        <dbReference type="Proteomes" id="UP001328733"/>
    </source>
</evidence>
<reference evidence="5 6" key="1">
    <citation type="submission" date="2024-01" db="EMBL/GenBank/DDBJ databases">
        <title>Genomic insights into the taxonomy and metabolism of the cyanobacterium Pannus brasiliensis CCIBt3594.</title>
        <authorList>
            <person name="Machado M."/>
            <person name="Botero N.B."/>
            <person name="Andreote A.P.D."/>
            <person name="Feitosa A.M.T."/>
            <person name="Popin R."/>
            <person name="Sivonen K."/>
            <person name="Fiore M.F."/>
        </authorList>
    </citation>
    <scope>NUCLEOTIDE SEQUENCE [LARGE SCALE GENOMIC DNA]</scope>
    <source>
        <strain evidence="5 6">CCIBt3594</strain>
    </source>
</reference>
<dbReference type="Gene3D" id="2.60.120.200">
    <property type="match status" value="5"/>
</dbReference>
<keyword evidence="1" id="KW-0732">Signal</keyword>